<dbReference type="GeneID" id="108852000"/>
<accession>A0A6J0N9U1</accession>
<dbReference type="KEGG" id="rsz:108852000"/>
<dbReference type="OrthoDB" id="1696735at2759"/>
<reference evidence="2" key="2">
    <citation type="submission" date="2025-08" db="UniProtKB">
        <authorList>
            <consortium name="RefSeq"/>
        </authorList>
    </citation>
    <scope>IDENTIFICATION</scope>
    <source>
        <tissue evidence="2">Leaf</tissue>
    </source>
</reference>
<organism evidence="1 2">
    <name type="scientific">Raphanus sativus</name>
    <name type="common">Radish</name>
    <name type="synonym">Raphanus raphanistrum var. sativus</name>
    <dbReference type="NCBI Taxonomy" id="3726"/>
    <lineage>
        <taxon>Eukaryota</taxon>
        <taxon>Viridiplantae</taxon>
        <taxon>Streptophyta</taxon>
        <taxon>Embryophyta</taxon>
        <taxon>Tracheophyta</taxon>
        <taxon>Spermatophyta</taxon>
        <taxon>Magnoliopsida</taxon>
        <taxon>eudicotyledons</taxon>
        <taxon>Gunneridae</taxon>
        <taxon>Pentapetalae</taxon>
        <taxon>rosids</taxon>
        <taxon>malvids</taxon>
        <taxon>Brassicales</taxon>
        <taxon>Brassicaceae</taxon>
        <taxon>Brassiceae</taxon>
        <taxon>Raphanus</taxon>
    </lineage>
</organism>
<sequence length="143" mass="16886">MALNPSRVLNDMDSDDEPFLARIHGYFDAENSASYEITEDMFEKASYVKQLDHLTLVEIQELMVGVRSLEPIWRTKRQSKRMPLIRHLQALHRSLYTWVNHQIFTISQHPEGRRAMMMMEMPGTYQGLLRLMLVVMIVRNHQL</sequence>
<dbReference type="RefSeq" id="XP_018480986.2">
    <property type="nucleotide sequence ID" value="XM_018625484.2"/>
</dbReference>
<evidence type="ECO:0000313" key="1">
    <source>
        <dbReference type="Proteomes" id="UP000504610"/>
    </source>
</evidence>
<name>A0A6J0N9U1_RAPSA</name>
<keyword evidence="1" id="KW-1185">Reference proteome</keyword>
<reference evidence="1" key="1">
    <citation type="journal article" date="2019" name="Database">
        <title>The radish genome database (RadishGD): an integrated information resource for radish genomics.</title>
        <authorList>
            <person name="Yu H.J."/>
            <person name="Baek S."/>
            <person name="Lee Y.J."/>
            <person name="Cho A."/>
            <person name="Mun J.H."/>
        </authorList>
    </citation>
    <scope>NUCLEOTIDE SEQUENCE [LARGE SCALE GENOMIC DNA]</scope>
    <source>
        <strain evidence="1">cv. WK10039</strain>
    </source>
</reference>
<evidence type="ECO:0000313" key="2">
    <source>
        <dbReference type="RefSeq" id="XP_018480986.2"/>
    </source>
</evidence>
<proteinExistence type="predicted"/>
<gene>
    <name evidence="2" type="primary">LOC108852000</name>
</gene>
<dbReference type="Proteomes" id="UP000504610">
    <property type="component" value="Chromosome 1"/>
</dbReference>
<protein>
    <submittedName>
        <fullName evidence="2">Uncharacterized protein LOC108852000 isoform X1</fullName>
    </submittedName>
</protein>
<dbReference type="AlphaFoldDB" id="A0A6J0N9U1"/>